<evidence type="ECO:0000313" key="2">
    <source>
        <dbReference type="EMBL" id="KAG0722810.1"/>
    </source>
</evidence>
<name>A0A8J4YKL2_CHIOP</name>
<feature type="compositionally biased region" description="Basic and acidic residues" evidence="1">
    <location>
        <begin position="42"/>
        <end position="58"/>
    </location>
</feature>
<dbReference type="EMBL" id="JACEEZ010009062">
    <property type="protein sequence ID" value="KAG0722810.1"/>
    <property type="molecule type" value="Genomic_DNA"/>
</dbReference>
<evidence type="ECO:0000256" key="1">
    <source>
        <dbReference type="SAM" id="MobiDB-lite"/>
    </source>
</evidence>
<accession>A0A8J4YKL2</accession>
<feature type="region of interest" description="Disordered" evidence="1">
    <location>
        <begin position="42"/>
        <end position="63"/>
    </location>
</feature>
<gene>
    <name evidence="2" type="ORF">GWK47_043869</name>
</gene>
<reference evidence="2" key="1">
    <citation type="submission" date="2020-07" db="EMBL/GenBank/DDBJ databases">
        <title>The High-quality genome of the commercially important snow crab, Chionoecetes opilio.</title>
        <authorList>
            <person name="Jeong J.-H."/>
            <person name="Ryu S."/>
        </authorList>
    </citation>
    <scope>NUCLEOTIDE SEQUENCE</scope>
    <source>
        <strain evidence="2">MADBK_172401_WGS</strain>
        <tissue evidence="2">Digestive gland</tissue>
    </source>
</reference>
<sequence length="172" mass="18994">MGRILKTFLGPLVSKTTTQTESEIQVIDELWKHYKELQSEYKAEETEKDVGRETRLEGKTSSSCMNSAGIPQCKKQAASRSSSGGSCLVHSARWTRGYLYLIARPFYCIWHSVWELPAASSLKSARKPGSVSKIQGVQPMTTPPRITIVGMCRALKCLKTHGSTVKQGTITA</sequence>
<comment type="caution">
    <text evidence="2">The sequence shown here is derived from an EMBL/GenBank/DDBJ whole genome shotgun (WGS) entry which is preliminary data.</text>
</comment>
<evidence type="ECO:0000313" key="3">
    <source>
        <dbReference type="Proteomes" id="UP000770661"/>
    </source>
</evidence>
<organism evidence="2 3">
    <name type="scientific">Chionoecetes opilio</name>
    <name type="common">Atlantic snow crab</name>
    <name type="synonym">Cancer opilio</name>
    <dbReference type="NCBI Taxonomy" id="41210"/>
    <lineage>
        <taxon>Eukaryota</taxon>
        <taxon>Metazoa</taxon>
        <taxon>Ecdysozoa</taxon>
        <taxon>Arthropoda</taxon>
        <taxon>Crustacea</taxon>
        <taxon>Multicrustacea</taxon>
        <taxon>Malacostraca</taxon>
        <taxon>Eumalacostraca</taxon>
        <taxon>Eucarida</taxon>
        <taxon>Decapoda</taxon>
        <taxon>Pleocyemata</taxon>
        <taxon>Brachyura</taxon>
        <taxon>Eubrachyura</taxon>
        <taxon>Majoidea</taxon>
        <taxon>Majidae</taxon>
        <taxon>Chionoecetes</taxon>
    </lineage>
</organism>
<proteinExistence type="predicted"/>
<dbReference type="AlphaFoldDB" id="A0A8J4YKL2"/>
<keyword evidence="3" id="KW-1185">Reference proteome</keyword>
<dbReference type="Proteomes" id="UP000770661">
    <property type="component" value="Unassembled WGS sequence"/>
</dbReference>
<protein>
    <submittedName>
        <fullName evidence="2">Uncharacterized protein</fullName>
    </submittedName>
</protein>